<dbReference type="Proteomes" id="UP000256321">
    <property type="component" value="Unassembled WGS sequence"/>
</dbReference>
<dbReference type="EMBL" id="QREV01000092">
    <property type="protein sequence ID" value="RDU47377.1"/>
    <property type="molecule type" value="Genomic_DNA"/>
</dbReference>
<dbReference type="EMBL" id="JACRTI010000092">
    <property type="protein sequence ID" value="MBC8603879.1"/>
    <property type="molecule type" value="Genomic_DNA"/>
</dbReference>
<evidence type="ECO:0000313" key="4">
    <source>
        <dbReference type="Proteomes" id="UP000256321"/>
    </source>
</evidence>
<name>A0A3D8HA18_9BACT</name>
<dbReference type="InterPro" id="IPR029231">
    <property type="entry name" value="Mfa-like_2"/>
</dbReference>
<proteinExistence type="predicted"/>
<dbReference type="Gene3D" id="2.60.40.3730">
    <property type="entry name" value="Fimbrillin-like"/>
    <property type="match status" value="1"/>
</dbReference>
<dbReference type="RefSeq" id="WP_115501377.1">
    <property type="nucleotide sequence ID" value="NZ_JACRTI010000092.1"/>
</dbReference>
<evidence type="ECO:0000256" key="1">
    <source>
        <dbReference type="SAM" id="SignalP"/>
    </source>
</evidence>
<feature type="chain" id="PRO_5017568073" evidence="1">
    <location>
        <begin position="23"/>
        <end position="348"/>
    </location>
</feature>
<keyword evidence="1" id="KW-0732">Signal</keyword>
<feature type="signal peptide" evidence="1">
    <location>
        <begin position="1"/>
        <end position="22"/>
    </location>
</feature>
<keyword evidence="5" id="KW-1185">Reference proteome</keyword>
<protein>
    <submittedName>
        <fullName evidence="2">Fimbrillin family protein</fullName>
    </submittedName>
</protein>
<reference evidence="2 5" key="2">
    <citation type="submission" date="2020-08" db="EMBL/GenBank/DDBJ databases">
        <title>Genome public.</title>
        <authorList>
            <person name="Liu C."/>
            <person name="Sun Q."/>
        </authorList>
    </citation>
    <scope>NUCLEOTIDE SEQUENCE [LARGE SCALE GENOMIC DNA]</scope>
    <source>
        <strain evidence="2 5">426_9</strain>
    </source>
</reference>
<comment type="caution">
    <text evidence="3">The sequence shown here is derived from an EMBL/GenBank/DDBJ whole genome shotgun (WGS) entry which is preliminary data.</text>
</comment>
<organism evidence="3 4">
    <name type="scientific">Parabacteroides acidifaciens</name>
    <dbReference type="NCBI Taxonomy" id="2290935"/>
    <lineage>
        <taxon>Bacteria</taxon>
        <taxon>Pseudomonadati</taxon>
        <taxon>Bacteroidota</taxon>
        <taxon>Bacteroidia</taxon>
        <taxon>Bacteroidales</taxon>
        <taxon>Tannerellaceae</taxon>
        <taxon>Parabacteroides</taxon>
    </lineage>
</organism>
<dbReference type="Proteomes" id="UP000629596">
    <property type="component" value="Unassembled WGS sequence"/>
</dbReference>
<sequence length="348" mass="37552">MKGKFYTGILALLLLLAGCDKADVGRGENDGKGYPVSFTLAELRPMRAVDGDATDLQAGTALTIAAYNPNSGKLVAARQYKVNNAADGLELDGSITDNEPMYLPVGTYDFCAMTPVQTLTGEGKHGTVAQGTDALGSVTRAQMGADATTIQLDNLDHLASQISFTVQVVKQEVDSVLSFAVQSIEIEGMVKATTGNYLLPENKLVIPAIEETDRFEKLAIDGSDAFTAGEKGNGSGPGYINTQKTPRVVFPKAESTFNAIIKVKIQRNKEAEATDRLLSVKINRLAFEPGKRYLFEVNYGWDYVRFNITVAPWTTVTDDSEVGGGVQTVTHTININPWGEDIKLDMDI</sequence>
<dbReference type="AlphaFoldDB" id="A0A3D8HA18"/>
<evidence type="ECO:0000313" key="3">
    <source>
        <dbReference type="EMBL" id="RDU47377.1"/>
    </source>
</evidence>
<dbReference type="Pfam" id="PF15415">
    <property type="entry name" value="Mfa_like_2"/>
    <property type="match status" value="1"/>
</dbReference>
<gene>
    <name evidence="3" type="ORF">DWU89_19930</name>
    <name evidence="2" type="ORF">H8784_19420</name>
</gene>
<dbReference type="PROSITE" id="PS51257">
    <property type="entry name" value="PROKAR_LIPOPROTEIN"/>
    <property type="match status" value="1"/>
</dbReference>
<reference evidence="3 4" key="1">
    <citation type="submission" date="2018-07" db="EMBL/GenBank/DDBJ databases">
        <title>Parabacteroides acidifaciens nov. sp., isolated from human feces.</title>
        <authorList>
            <person name="Wang Y.J."/>
        </authorList>
    </citation>
    <scope>NUCLEOTIDE SEQUENCE [LARGE SCALE GENOMIC DNA]</scope>
    <source>
        <strain evidence="3 4">426-9</strain>
    </source>
</reference>
<evidence type="ECO:0000313" key="2">
    <source>
        <dbReference type="EMBL" id="MBC8603879.1"/>
    </source>
</evidence>
<accession>A0A3D8HA18</accession>
<evidence type="ECO:0000313" key="5">
    <source>
        <dbReference type="Proteomes" id="UP000629596"/>
    </source>
</evidence>